<reference evidence="5" key="2">
    <citation type="submission" date="2010-01" db="EMBL/GenBank/DDBJ databases">
        <title>The complete genome of Conexibacter woesei DSM 14684.</title>
        <authorList>
            <consortium name="US DOE Joint Genome Institute (JGI-PGF)"/>
            <person name="Lucas S."/>
            <person name="Copeland A."/>
            <person name="Lapidus A."/>
            <person name="Glavina del Rio T."/>
            <person name="Dalin E."/>
            <person name="Tice H."/>
            <person name="Bruce D."/>
            <person name="Goodwin L."/>
            <person name="Pitluck S."/>
            <person name="Kyrpides N."/>
            <person name="Mavromatis K."/>
            <person name="Ivanova N."/>
            <person name="Mikhailova N."/>
            <person name="Chertkov O."/>
            <person name="Brettin T."/>
            <person name="Detter J.C."/>
            <person name="Han C."/>
            <person name="Larimer F."/>
            <person name="Land M."/>
            <person name="Hauser L."/>
            <person name="Markowitz V."/>
            <person name="Cheng J.-F."/>
            <person name="Hugenholtz P."/>
            <person name="Woyke T."/>
            <person name="Wu D."/>
            <person name="Pukall R."/>
            <person name="Steenblock K."/>
            <person name="Schneider S."/>
            <person name="Klenk H.-P."/>
            <person name="Eisen J.A."/>
        </authorList>
    </citation>
    <scope>NUCLEOTIDE SEQUENCE [LARGE SCALE GENOMIC DNA]</scope>
    <source>
        <strain evidence="5">DSM 14684 / CIP 108061 / JCM 11494 / NBRC 100937 / ID131577</strain>
    </source>
</reference>
<dbReference type="InterPro" id="IPR017871">
    <property type="entry name" value="ABC_transporter-like_CS"/>
</dbReference>
<sequence>MSGPMTGEPLLRLEGVRKSFGAVHALAGVDLAVHRGEVLALVGDNGAGKSTLVKSIAGAHAADAGRFVFEGEEVRIGSPQAAAALGIATVYQDLAICDNLDVVANLFLGREQLRRPLAGRLRRLSEAQMEHRTQQVLGELSVRLSDVRRPVSGLSGGQRQAVAVARAVLWGSKLVLLDEPTAALGVEQTDMVLGLVRSLRDRGLAVIVISHNLSDVFRVADRIAVLRLGRNAGTFVRSETEPDTVVAAITGGRTLSGARA</sequence>
<dbReference type="eggNOG" id="COG1129">
    <property type="taxonomic scope" value="Bacteria"/>
</dbReference>
<dbReference type="KEGG" id="cwo:Cwoe_4284"/>
<protein>
    <submittedName>
        <fullName evidence="4">ABC transporter related protein</fullName>
    </submittedName>
</protein>
<evidence type="ECO:0000259" key="3">
    <source>
        <dbReference type="PROSITE" id="PS50893"/>
    </source>
</evidence>
<gene>
    <name evidence="4" type="ordered locus">Cwoe_4284</name>
</gene>
<dbReference type="Proteomes" id="UP000008229">
    <property type="component" value="Chromosome"/>
</dbReference>
<dbReference type="STRING" id="469383.Cwoe_4284"/>
<accession>D3F6Q0</accession>
<feature type="domain" description="ABC transporter" evidence="3">
    <location>
        <begin position="11"/>
        <end position="253"/>
    </location>
</feature>
<dbReference type="CDD" id="cd03216">
    <property type="entry name" value="ABC_Carb_Monos_I"/>
    <property type="match status" value="1"/>
</dbReference>
<name>D3F6Q0_CONWI</name>
<dbReference type="SUPFAM" id="SSF52540">
    <property type="entry name" value="P-loop containing nucleoside triphosphate hydrolases"/>
    <property type="match status" value="1"/>
</dbReference>
<dbReference type="InterPro" id="IPR003439">
    <property type="entry name" value="ABC_transporter-like_ATP-bd"/>
</dbReference>
<dbReference type="Pfam" id="PF00005">
    <property type="entry name" value="ABC_tran"/>
    <property type="match status" value="1"/>
</dbReference>
<dbReference type="InterPro" id="IPR050107">
    <property type="entry name" value="ABC_carbohydrate_import_ATPase"/>
</dbReference>
<dbReference type="AlphaFoldDB" id="D3F6Q0"/>
<dbReference type="Gene3D" id="3.40.50.300">
    <property type="entry name" value="P-loop containing nucleotide triphosphate hydrolases"/>
    <property type="match status" value="1"/>
</dbReference>
<organism evidence="4 5">
    <name type="scientific">Conexibacter woesei (strain DSM 14684 / CCUG 47730 / CIP 108061 / JCM 11494 / NBRC 100937 / ID131577)</name>
    <dbReference type="NCBI Taxonomy" id="469383"/>
    <lineage>
        <taxon>Bacteria</taxon>
        <taxon>Bacillati</taxon>
        <taxon>Actinomycetota</taxon>
        <taxon>Thermoleophilia</taxon>
        <taxon>Solirubrobacterales</taxon>
        <taxon>Conexibacteraceae</taxon>
        <taxon>Conexibacter</taxon>
    </lineage>
</organism>
<keyword evidence="2" id="KW-0067">ATP-binding</keyword>
<dbReference type="PANTHER" id="PTHR43790:SF8">
    <property type="entry name" value="SUGAR ABC TRANSPORTER ATP-BINDING PROTEIN"/>
    <property type="match status" value="1"/>
</dbReference>
<dbReference type="HOGENOM" id="CLU_000604_1_2_11"/>
<keyword evidence="1" id="KW-0547">Nucleotide-binding</keyword>
<evidence type="ECO:0000313" key="5">
    <source>
        <dbReference type="Proteomes" id="UP000008229"/>
    </source>
</evidence>
<evidence type="ECO:0000256" key="2">
    <source>
        <dbReference type="ARBA" id="ARBA00022840"/>
    </source>
</evidence>
<dbReference type="PROSITE" id="PS50893">
    <property type="entry name" value="ABC_TRANSPORTER_2"/>
    <property type="match status" value="1"/>
</dbReference>
<dbReference type="InterPro" id="IPR003593">
    <property type="entry name" value="AAA+_ATPase"/>
</dbReference>
<keyword evidence="5" id="KW-1185">Reference proteome</keyword>
<dbReference type="PROSITE" id="PS00211">
    <property type="entry name" value="ABC_TRANSPORTER_1"/>
    <property type="match status" value="1"/>
</dbReference>
<dbReference type="EMBL" id="CP001854">
    <property type="protein sequence ID" value="ADB52698.1"/>
    <property type="molecule type" value="Genomic_DNA"/>
</dbReference>
<proteinExistence type="predicted"/>
<evidence type="ECO:0000256" key="1">
    <source>
        <dbReference type="ARBA" id="ARBA00022741"/>
    </source>
</evidence>
<evidence type="ECO:0000313" key="4">
    <source>
        <dbReference type="EMBL" id="ADB52698.1"/>
    </source>
</evidence>
<dbReference type="GO" id="GO:0016887">
    <property type="term" value="F:ATP hydrolysis activity"/>
    <property type="evidence" value="ECO:0007669"/>
    <property type="project" value="InterPro"/>
</dbReference>
<reference evidence="4 5" key="1">
    <citation type="journal article" date="2010" name="Stand. Genomic Sci.">
        <title>Complete genome sequence of Conexibacter woesei type strain (ID131577).</title>
        <authorList>
            <person name="Pukall R."/>
            <person name="Lapidus A."/>
            <person name="Glavina Del Rio T."/>
            <person name="Copeland A."/>
            <person name="Tice H."/>
            <person name="Cheng J.-F."/>
            <person name="Lucas S."/>
            <person name="Chen F."/>
            <person name="Nolan M."/>
            <person name="Bruce D."/>
            <person name="Goodwin L."/>
            <person name="Pitluck S."/>
            <person name="Mavromatis K."/>
            <person name="Ivanova N."/>
            <person name="Ovchinnikova G."/>
            <person name="Pati A."/>
            <person name="Chen A."/>
            <person name="Palaniappan K."/>
            <person name="Land M."/>
            <person name="Hauser L."/>
            <person name="Chang Y.-J."/>
            <person name="Jeffries C.D."/>
            <person name="Chain P."/>
            <person name="Meincke L."/>
            <person name="Sims D."/>
            <person name="Brettin T."/>
            <person name="Detter J.C."/>
            <person name="Rohde M."/>
            <person name="Goeker M."/>
            <person name="Bristow J."/>
            <person name="Eisen J.A."/>
            <person name="Markowitz V."/>
            <person name="Kyrpides N.C."/>
            <person name="Klenk H.-P."/>
            <person name="Hugenholtz P."/>
        </authorList>
    </citation>
    <scope>NUCLEOTIDE SEQUENCE [LARGE SCALE GENOMIC DNA]</scope>
    <source>
        <strain evidence="5">DSM 14684 / CIP 108061 / JCM 11494 / NBRC 100937 / ID131577</strain>
    </source>
</reference>
<dbReference type="PANTHER" id="PTHR43790">
    <property type="entry name" value="CARBOHYDRATE TRANSPORT ATP-BINDING PROTEIN MG119-RELATED"/>
    <property type="match status" value="1"/>
</dbReference>
<dbReference type="GO" id="GO:0005524">
    <property type="term" value="F:ATP binding"/>
    <property type="evidence" value="ECO:0007669"/>
    <property type="project" value="UniProtKB-KW"/>
</dbReference>
<dbReference type="SMART" id="SM00382">
    <property type="entry name" value="AAA"/>
    <property type="match status" value="1"/>
</dbReference>
<dbReference type="RefSeq" id="WP_012935749.1">
    <property type="nucleotide sequence ID" value="NC_013739.1"/>
</dbReference>
<dbReference type="InterPro" id="IPR027417">
    <property type="entry name" value="P-loop_NTPase"/>
</dbReference>